<comment type="caution">
    <text evidence="1">The sequence shown here is derived from an EMBL/GenBank/DDBJ whole genome shotgun (WGS) entry which is preliminary data.</text>
</comment>
<reference evidence="1" key="1">
    <citation type="submission" date="2021-06" db="EMBL/GenBank/DDBJ databases">
        <authorList>
            <person name="Kallberg Y."/>
            <person name="Tangrot J."/>
            <person name="Rosling A."/>
        </authorList>
    </citation>
    <scope>NUCLEOTIDE SEQUENCE</scope>
    <source>
        <strain evidence="1">MA453B</strain>
    </source>
</reference>
<keyword evidence="2" id="KW-1185">Reference proteome</keyword>
<accession>A0A9N9H3B7</accession>
<proteinExistence type="predicted"/>
<evidence type="ECO:0000313" key="2">
    <source>
        <dbReference type="Proteomes" id="UP000789405"/>
    </source>
</evidence>
<sequence>MDSNENIISIEENKEIKEETIAYLTARLAVNANNIYYSTVSVEYSSTSPLNDKGPSGFVTIYNMLNIEDYINDNEQDLSQEQELSQEQIQRKKQIQDELKKSA</sequence>
<dbReference type="EMBL" id="CAJVPY010005557">
    <property type="protein sequence ID" value="CAG8645744.1"/>
    <property type="molecule type" value="Genomic_DNA"/>
</dbReference>
<gene>
    <name evidence="1" type="ORF">DERYTH_LOCUS9904</name>
</gene>
<evidence type="ECO:0000313" key="1">
    <source>
        <dbReference type="EMBL" id="CAG8645744.1"/>
    </source>
</evidence>
<organism evidence="1 2">
    <name type="scientific">Dentiscutata erythropus</name>
    <dbReference type="NCBI Taxonomy" id="1348616"/>
    <lineage>
        <taxon>Eukaryota</taxon>
        <taxon>Fungi</taxon>
        <taxon>Fungi incertae sedis</taxon>
        <taxon>Mucoromycota</taxon>
        <taxon>Glomeromycotina</taxon>
        <taxon>Glomeromycetes</taxon>
        <taxon>Diversisporales</taxon>
        <taxon>Gigasporaceae</taxon>
        <taxon>Dentiscutata</taxon>
    </lineage>
</organism>
<name>A0A9N9H3B7_9GLOM</name>
<protein>
    <submittedName>
        <fullName evidence="1">10743_t:CDS:1</fullName>
    </submittedName>
</protein>
<dbReference type="AlphaFoldDB" id="A0A9N9H3B7"/>
<dbReference type="Proteomes" id="UP000789405">
    <property type="component" value="Unassembled WGS sequence"/>
</dbReference>